<dbReference type="SMART" id="SM00387">
    <property type="entry name" value="HATPase_c"/>
    <property type="match status" value="1"/>
</dbReference>
<feature type="domain" description="Response regulatory" evidence="7">
    <location>
        <begin position="25"/>
        <end position="141"/>
    </location>
</feature>
<dbReference type="InterPro" id="IPR035965">
    <property type="entry name" value="PAS-like_dom_sf"/>
</dbReference>
<dbReference type="InterPro" id="IPR011006">
    <property type="entry name" value="CheY-like_superfamily"/>
</dbReference>
<dbReference type="Pfam" id="PF00072">
    <property type="entry name" value="Response_reg"/>
    <property type="match status" value="2"/>
</dbReference>
<dbReference type="SUPFAM" id="SSF55785">
    <property type="entry name" value="PYP-like sensor domain (PAS domain)"/>
    <property type="match status" value="1"/>
</dbReference>
<dbReference type="PRINTS" id="PR00344">
    <property type="entry name" value="BCTRLSENSOR"/>
</dbReference>
<dbReference type="PROSITE" id="PS50112">
    <property type="entry name" value="PAS"/>
    <property type="match status" value="1"/>
</dbReference>
<comment type="catalytic activity">
    <reaction evidence="1">
        <text>ATP + protein L-histidine = ADP + protein N-phospho-L-histidine.</text>
        <dbReference type="EC" id="2.7.13.3"/>
    </reaction>
</comment>
<dbReference type="SMART" id="SM00388">
    <property type="entry name" value="HisKA"/>
    <property type="match status" value="1"/>
</dbReference>
<dbReference type="InterPro" id="IPR003661">
    <property type="entry name" value="HisK_dim/P_dom"/>
</dbReference>
<feature type="domain" description="Histidine kinase" evidence="6">
    <location>
        <begin position="322"/>
        <end position="541"/>
    </location>
</feature>
<evidence type="ECO:0000259" key="6">
    <source>
        <dbReference type="PROSITE" id="PS50109"/>
    </source>
</evidence>
<keyword evidence="10" id="KW-0418">Kinase</keyword>
<dbReference type="SUPFAM" id="SSF55874">
    <property type="entry name" value="ATPase domain of HSP90 chaperone/DNA topoisomerase II/histidine kinase"/>
    <property type="match status" value="1"/>
</dbReference>
<proteinExistence type="predicted"/>
<dbReference type="PANTHER" id="PTHR43547">
    <property type="entry name" value="TWO-COMPONENT HISTIDINE KINASE"/>
    <property type="match status" value="1"/>
</dbReference>
<evidence type="ECO:0000259" key="7">
    <source>
        <dbReference type="PROSITE" id="PS50110"/>
    </source>
</evidence>
<dbReference type="PANTHER" id="PTHR43547:SF2">
    <property type="entry name" value="HYBRID SIGNAL TRANSDUCTION HISTIDINE KINASE C"/>
    <property type="match status" value="1"/>
</dbReference>
<dbReference type="InterPro" id="IPR000014">
    <property type="entry name" value="PAS"/>
</dbReference>
<name>A0A330GIZ0_9HYPH</name>
<dbReference type="Pfam" id="PF00512">
    <property type="entry name" value="HisKA"/>
    <property type="match status" value="1"/>
</dbReference>
<dbReference type="RefSeq" id="WP_112130807.1">
    <property type="nucleotide sequence ID" value="NZ_QMBQ01000011.1"/>
</dbReference>
<dbReference type="EMBL" id="QMBQ01000011">
    <property type="protein sequence ID" value="RAZ72388.1"/>
    <property type="molecule type" value="Genomic_DNA"/>
</dbReference>
<feature type="modified residue" description="4-aspartylphosphate" evidence="4">
    <location>
        <position position="618"/>
    </location>
</feature>
<dbReference type="InterPro" id="IPR013655">
    <property type="entry name" value="PAS_fold_3"/>
</dbReference>
<reference evidence="10 11" key="1">
    <citation type="submission" date="2018-07" db="EMBL/GenBank/DDBJ databases">
        <title>Diversity of Mesorhizobium strains in Brazil.</title>
        <authorList>
            <person name="Helene L.C.F."/>
            <person name="Dall'Agnol R."/>
            <person name="Delamuta J.R.M."/>
            <person name="Hungria M."/>
        </authorList>
    </citation>
    <scope>NUCLEOTIDE SEQUENCE [LARGE SCALE GENOMIC DNA]</scope>
    <source>
        <strain evidence="10 11">CNPSo 3140</strain>
    </source>
</reference>
<dbReference type="Pfam" id="PF08447">
    <property type="entry name" value="PAS_3"/>
    <property type="match status" value="1"/>
</dbReference>
<dbReference type="SMART" id="SM00448">
    <property type="entry name" value="REC"/>
    <property type="match status" value="2"/>
</dbReference>
<dbReference type="SMART" id="SM00086">
    <property type="entry name" value="PAC"/>
    <property type="match status" value="1"/>
</dbReference>
<dbReference type="PROSITE" id="PS50110">
    <property type="entry name" value="RESPONSE_REGULATORY"/>
    <property type="match status" value="2"/>
</dbReference>
<feature type="domain" description="PAS" evidence="8">
    <location>
        <begin position="209"/>
        <end position="248"/>
    </location>
</feature>
<evidence type="ECO:0000256" key="5">
    <source>
        <dbReference type="SAM" id="Coils"/>
    </source>
</evidence>
<accession>A0A330GIZ0</accession>
<keyword evidence="3 4" id="KW-0597">Phosphoprotein</keyword>
<dbReference type="GO" id="GO:0000155">
    <property type="term" value="F:phosphorelay sensor kinase activity"/>
    <property type="evidence" value="ECO:0007669"/>
    <property type="project" value="InterPro"/>
</dbReference>
<evidence type="ECO:0000259" key="9">
    <source>
        <dbReference type="PROSITE" id="PS50113"/>
    </source>
</evidence>
<feature type="domain" description="Response regulatory" evidence="7">
    <location>
        <begin position="567"/>
        <end position="681"/>
    </location>
</feature>
<evidence type="ECO:0000256" key="4">
    <source>
        <dbReference type="PROSITE-ProRule" id="PRU00169"/>
    </source>
</evidence>
<dbReference type="InterPro" id="IPR003594">
    <property type="entry name" value="HATPase_dom"/>
</dbReference>
<dbReference type="InterPro" id="IPR005467">
    <property type="entry name" value="His_kinase_dom"/>
</dbReference>
<dbReference type="CDD" id="cd00082">
    <property type="entry name" value="HisKA"/>
    <property type="match status" value="1"/>
</dbReference>
<protein>
    <recommendedName>
        <fullName evidence="2">histidine kinase</fullName>
        <ecNumber evidence="2">2.7.13.3</ecNumber>
    </recommendedName>
</protein>
<feature type="coiled-coil region" evidence="5">
    <location>
        <begin position="155"/>
        <end position="185"/>
    </location>
</feature>
<evidence type="ECO:0000313" key="10">
    <source>
        <dbReference type="EMBL" id="RAZ72388.1"/>
    </source>
</evidence>
<dbReference type="CDD" id="cd00130">
    <property type="entry name" value="PAS"/>
    <property type="match status" value="1"/>
</dbReference>
<keyword evidence="11" id="KW-1185">Reference proteome</keyword>
<dbReference type="Gene3D" id="3.40.50.2300">
    <property type="match status" value="2"/>
</dbReference>
<dbReference type="Gene3D" id="1.10.287.130">
    <property type="match status" value="1"/>
</dbReference>
<sequence length="689" mass="75320">MQKQSRSRPRKFEVVELANTPAKARILAVDDDERNLLAINEVLSPVAEVVTVQSGEEALRRLLKEDFAVILLDVLMPGLDGYETAALIRQREQSKRTPLIFLTAINKEEAHMLRGYDAGAVDYVFKPFDPTMLRSKVAVFVELHEKTLEIQHQAIAQQALLAKSLQAERQKLEAERSLRMAEERQEAILRSLPVCFHARAADPPFAARFVTRGVERLTGFPPERLTSDPRFGLSRVHPEDLSKVREALLGVKVSGSYTCEFRWQCADGQYRIFLDQGILSKGSDGRRPEILGTLLDITERRALEDQLLQSQRLDAVGKLTGGLAHDFNNLLATVLSGLGLLERNPALDEQARKVVELMRHSAKQGVELVTRMLAFSRRQNLKPASVRLAALEDTMSGLVAPVLGGLVRFEWLVDNSVWSAHIDVGQLELALMNLVFNARDAMPSGGTISVSARNRTIGTAPEDLAPGDYVVVTVRDTGAGIPHDIIDKVVEPFFTTKPVGKGTGLGLSTVYGFMKQSGGALRIHSDVGRGTAMELWLPRSVEQSEACPADSNGERILFEAAGKALPSLLLVDDSNGLRQLTAETLRHHGFIVTCAAGGAEALTIIEGAPHKCDVIVTDFAMPLVSGLDVIRFARNLRSHWPAVIITGYADIDAIANRPPDVPLVNKPIRESELIESILRANAGAAAASG</sequence>
<dbReference type="PROSITE" id="PS50113">
    <property type="entry name" value="PAC"/>
    <property type="match status" value="1"/>
</dbReference>
<dbReference type="Proteomes" id="UP000251956">
    <property type="component" value="Unassembled WGS sequence"/>
</dbReference>
<dbReference type="InterPro" id="IPR004358">
    <property type="entry name" value="Sig_transdc_His_kin-like_C"/>
</dbReference>
<organism evidence="10 11">
    <name type="scientific">Mesorhizobium atlanticum</name>
    <dbReference type="NCBI Taxonomy" id="2233532"/>
    <lineage>
        <taxon>Bacteria</taxon>
        <taxon>Pseudomonadati</taxon>
        <taxon>Pseudomonadota</taxon>
        <taxon>Alphaproteobacteria</taxon>
        <taxon>Hyphomicrobiales</taxon>
        <taxon>Phyllobacteriaceae</taxon>
        <taxon>Mesorhizobium</taxon>
    </lineage>
</organism>
<evidence type="ECO:0000259" key="8">
    <source>
        <dbReference type="PROSITE" id="PS50112"/>
    </source>
</evidence>
<dbReference type="PROSITE" id="PS50109">
    <property type="entry name" value="HIS_KIN"/>
    <property type="match status" value="1"/>
</dbReference>
<dbReference type="AlphaFoldDB" id="A0A330GIZ0"/>
<dbReference type="SUPFAM" id="SSF52172">
    <property type="entry name" value="CheY-like"/>
    <property type="match status" value="2"/>
</dbReference>
<evidence type="ECO:0000313" key="11">
    <source>
        <dbReference type="Proteomes" id="UP000251956"/>
    </source>
</evidence>
<dbReference type="InterPro" id="IPR000700">
    <property type="entry name" value="PAS-assoc_C"/>
</dbReference>
<comment type="caution">
    <text evidence="10">The sequence shown here is derived from an EMBL/GenBank/DDBJ whole genome shotgun (WGS) entry which is preliminary data.</text>
</comment>
<dbReference type="InterPro" id="IPR036097">
    <property type="entry name" value="HisK_dim/P_sf"/>
</dbReference>
<dbReference type="Gene3D" id="3.30.565.10">
    <property type="entry name" value="Histidine kinase-like ATPase, C-terminal domain"/>
    <property type="match status" value="1"/>
</dbReference>
<feature type="domain" description="PAC" evidence="9">
    <location>
        <begin position="257"/>
        <end position="309"/>
    </location>
</feature>
<dbReference type="EC" id="2.7.13.3" evidence="2"/>
<evidence type="ECO:0000256" key="3">
    <source>
        <dbReference type="ARBA" id="ARBA00022553"/>
    </source>
</evidence>
<dbReference type="InterPro" id="IPR001789">
    <property type="entry name" value="Sig_transdc_resp-reg_receiver"/>
</dbReference>
<keyword evidence="10" id="KW-0808">Transferase</keyword>
<feature type="modified residue" description="4-aspartylphosphate" evidence="4">
    <location>
        <position position="73"/>
    </location>
</feature>
<evidence type="ECO:0000256" key="1">
    <source>
        <dbReference type="ARBA" id="ARBA00000085"/>
    </source>
</evidence>
<dbReference type="Gene3D" id="3.30.450.20">
    <property type="entry name" value="PAS domain"/>
    <property type="match status" value="1"/>
</dbReference>
<dbReference type="SUPFAM" id="SSF47384">
    <property type="entry name" value="Homodimeric domain of signal transducing histidine kinase"/>
    <property type="match status" value="1"/>
</dbReference>
<evidence type="ECO:0000256" key="2">
    <source>
        <dbReference type="ARBA" id="ARBA00012438"/>
    </source>
</evidence>
<keyword evidence="5" id="KW-0175">Coiled coil</keyword>
<dbReference type="InterPro" id="IPR001610">
    <property type="entry name" value="PAC"/>
</dbReference>
<dbReference type="Pfam" id="PF02518">
    <property type="entry name" value="HATPase_c"/>
    <property type="match status" value="1"/>
</dbReference>
<dbReference type="InterPro" id="IPR036890">
    <property type="entry name" value="HATPase_C_sf"/>
</dbReference>
<gene>
    <name evidence="10" type="ORF">DPM35_28990</name>
</gene>
<dbReference type="OrthoDB" id="9796100at2"/>